<dbReference type="EMBL" id="QVIG01000001">
    <property type="protein sequence ID" value="RGD61032.1"/>
    <property type="molecule type" value="Genomic_DNA"/>
</dbReference>
<evidence type="ECO:0000256" key="5">
    <source>
        <dbReference type="ARBA" id="ARBA00022777"/>
    </source>
</evidence>
<keyword evidence="5 10" id="KW-0418">Kinase</keyword>
<dbReference type="GO" id="GO:0005524">
    <property type="term" value="F:ATP binding"/>
    <property type="evidence" value="ECO:0007669"/>
    <property type="project" value="UniProtKB-UniRule"/>
</dbReference>
<name>A0A372ZZZ8_9ACTN</name>
<feature type="domain" description="Protein kinase" evidence="9">
    <location>
        <begin position="141"/>
        <end position="433"/>
    </location>
</feature>
<evidence type="ECO:0000256" key="4">
    <source>
        <dbReference type="ARBA" id="ARBA00022741"/>
    </source>
</evidence>
<dbReference type="FunFam" id="1.10.510.10:FF:000021">
    <property type="entry name" value="Serine/threonine protein kinase"/>
    <property type="match status" value="1"/>
</dbReference>
<comment type="caution">
    <text evidence="10">The sequence shown here is derived from an EMBL/GenBank/DDBJ whole genome shotgun (WGS) entry which is preliminary data.</text>
</comment>
<feature type="compositionally biased region" description="Pro residues" evidence="8">
    <location>
        <begin position="560"/>
        <end position="570"/>
    </location>
</feature>
<evidence type="ECO:0000256" key="3">
    <source>
        <dbReference type="ARBA" id="ARBA00022679"/>
    </source>
</evidence>
<evidence type="ECO:0000256" key="7">
    <source>
        <dbReference type="PROSITE-ProRule" id="PRU10141"/>
    </source>
</evidence>
<feature type="compositionally biased region" description="Low complexity" evidence="8">
    <location>
        <begin position="548"/>
        <end position="559"/>
    </location>
</feature>
<feature type="compositionally biased region" description="Low complexity" evidence="8">
    <location>
        <begin position="209"/>
        <end position="235"/>
    </location>
</feature>
<dbReference type="PANTHER" id="PTHR43289:SF6">
    <property type="entry name" value="SERINE_THREONINE-PROTEIN KINASE NEKL-3"/>
    <property type="match status" value="1"/>
</dbReference>
<dbReference type="PROSITE" id="PS50011">
    <property type="entry name" value="PROTEIN_KINASE_DOM"/>
    <property type="match status" value="1"/>
</dbReference>
<evidence type="ECO:0000256" key="2">
    <source>
        <dbReference type="ARBA" id="ARBA00022527"/>
    </source>
</evidence>
<dbReference type="InterPro" id="IPR000719">
    <property type="entry name" value="Prot_kinase_dom"/>
</dbReference>
<dbReference type="CDD" id="cd00161">
    <property type="entry name" value="beta-trefoil_Ricin-like"/>
    <property type="match status" value="1"/>
</dbReference>
<keyword evidence="6 7" id="KW-0067">ATP-binding</keyword>
<keyword evidence="4 7" id="KW-0547">Nucleotide-binding</keyword>
<dbReference type="PROSITE" id="PS00107">
    <property type="entry name" value="PROTEIN_KINASE_ATP"/>
    <property type="match status" value="1"/>
</dbReference>
<feature type="region of interest" description="Disordered" evidence="8">
    <location>
        <begin position="104"/>
        <end position="132"/>
    </location>
</feature>
<dbReference type="EC" id="2.7.11.1" evidence="1"/>
<organism evidence="10 11">
    <name type="scientific">Kitasatospora xanthocidica</name>
    <dbReference type="NCBI Taxonomy" id="83382"/>
    <lineage>
        <taxon>Bacteria</taxon>
        <taxon>Bacillati</taxon>
        <taxon>Actinomycetota</taxon>
        <taxon>Actinomycetes</taxon>
        <taxon>Kitasatosporales</taxon>
        <taxon>Streptomycetaceae</taxon>
        <taxon>Kitasatospora</taxon>
    </lineage>
</organism>
<protein>
    <recommendedName>
        <fullName evidence="1">non-specific serine/threonine protein kinase</fullName>
        <ecNumber evidence="1">2.7.11.1</ecNumber>
    </recommendedName>
</protein>
<feature type="binding site" evidence="7">
    <location>
        <position position="170"/>
    </location>
    <ligand>
        <name>ATP</name>
        <dbReference type="ChEBI" id="CHEBI:30616"/>
    </ligand>
</feature>
<dbReference type="Gene3D" id="1.10.510.10">
    <property type="entry name" value="Transferase(Phosphotransferase) domain 1"/>
    <property type="match status" value="1"/>
</dbReference>
<dbReference type="SMART" id="SM00220">
    <property type="entry name" value="S_TKc"/>
    <property type="match status" value="1"/>
</dbReference>
<feature type="compositionally biased region" description="Gly residues" evidence="8">
    <location>
        <begin position="589"/>
        <end position="616"/>
    </location>
</feature>
<dbReference type="Gene3D" id="3.30.200.20">
    <property type="entry name" value="Phosphorylase Kinase, domain 1"/>
    <property type="match status" value="1"/>
</dbReference>
<dbReference type="SUPFAM" id="SSF56112">
    <property type="entry name" value="Protein kinase-like (PK-like)"/>
    <property type="match status" value="1"/>
</dbReference>
<keyword evidence="3" id="KW-0808">Transferase</keyword>
<feature type="compositionally biased region" description="Pro residues" evidence="8">
    <location>
        <begin position="627"/>
        <end position="645"/>
    </location>
</feature>
<keyword evidence="2 10" id="KW-0723">Serine/threonine-protein kinase</keyword>
<dbReference type="CDD" id="cd14014">
    <property type="entry name" value="STKc_PknB_like"/>
    <property type="match status" value="1"/>
</dbReference>
<dbReference type="InterPro" id="IPR011009">
    <property type="entry name" value="Kinase-like_dom_sf"/>
</dbReference>
<dbReference type="PROSITE" id="PS00108">
    <property type="entry name" value="PROTEIN_KINASE_ST"/>
    <property type="match status" value="1"/>
</dbReference>
<evidence type="ECO:0000313" key="10">
    <source>
        <dbReference type="EMBL" id="RGD61032.1"/>
    </source>
</evidence>
<feature type="compositionally biased region" description="Low complexity" evidence="8">
    <location>
        <begin position="617"/>
        <end position="626"/>
    </location>
</feature>
<feature type="compositionally biased region" description="Basic and acidic residues" evidence="8">
    <location>
        <begin position="120"/>
        <end position="132"/>
    </location>
</feature>
<dbReference type="InterPro" id="IPR008271">
    <property type="entry name" value="Ser/Thr_kinase_AS"/>
</dbReference>
<feature type="region of interest" description="Disordered" evidence="8">
    <location>
        <begin position="197"/>
        <end position="242"/>
    </location>
</feature>
<feature type="region of interest" description="Disordered" evidence="8">
    <location>
        <begin position="526"/>
        <end position="674"/>
    </location>
</feature>
<gene>
    <name evidence="10" type="ORF">DR950_27625</name>
</gene>
<evidence type="ECO:0000256" key="1">
    <source>
        <dbReference type="ARBA" id="ARBA00012513"/>
    </source>
</evidence>
<evidence type="ECO:0000256" key="6">
    <source>
        <dbReference type="ARBA" id="ARBA00022840"/>
    </source>
</evidence>
<dbReference type="InterPro" id="IPR017441">
    <property type="entry name" value="Protein_kinase_ATP_BS"/>
</dbReference>
<proteinExistence type="predicted"/>
<dbReference type="GO" id="GO:0004674">
    <property type="term" value="F:protein serine/threonine kinase activity"/>
    <property type="evidence" value="ECO:0007669"/>
    <property type="project" value="UniProtKB-KW"/>
</dbReference>
<feature type="compositionally biased region" description="Low complexity" evidence="8">
    <location>
        <begin position="571"/>
        <end position="581"/>
    </location>
</feature>
<dbReference type="PANTHER" id="PTHR43289">
    <property type="entry name" value="MITOGEN-ACTIVATED PROTEIN KINASE KINASE KINASE 20-RELATED"/>
    <property type="match status" value="1"/>
</dbReference>
<reference evidence="10 11" key="1">
    <citation type="submission" date="2018-08" db="EMBL/GenBank/DDBJ databases">
        <title>Diversity &amp; Physiological Properties of Lignin-Decomposing Actinobacteria from Soil.</title>
        <authorList>
            <person name="Roh S.G."/>
            <person name="Kim S.B."/>
        </authorList>
    </citation>
    <scope>NUCLEOTIDE SEQUENCE [LARGE SCALE GENOMIC DNA]</scope>
    <source>
        <strain evidence="10 11">MMS17-GH009</strain>
    </source>
</reference>
<evidence type="ECO:0000256" key="8">
    <source>
        <dbReference type="SAM" id="MobiDB-lite"/>
    </source>
</evidence>
<dbReference type="Proteomes" id="UP000263377">
    <property type="component" value="Unassembled WGS sequence"/>
</dbReference>
<evidence type="ECO:0000259" key="9">
    <source>
        <dbReference type="PROSITE" id="PS50011"/>
    </source>
</evidence>
<sequence>MYVLPGPAYRRAPAVCRAGVTTRYSSRPSRTRWIFVRSLTGSSYRRPARAVPRFSSGRGRAALLRHEPGTPGCPCGIRLPARPEPPRATVPKHSTPVCKKTIEATSSPGTHCAPTPFRGRGHDTPGGRGMIDKDTVLNHRYRLLEQLGRGGMGTVWRARDAVTEQDIAVKVLNPGLLEDPTATERFRREAKAVTGIGHPGVVGVHDYGESGAEGTGSTESTDSTDGTDGPKGTDSPKGADTGPRYAYIVMDLVEGRPLSAVQKDEGPMPPERALAMVATALDALQAVHQSAIVHRDVKPSNLLVREDGAVLVADFGLALAVADSKLTTSNGFIGTASYASPEQVDPSPDNPVTPAADLYSMGVVCYELLVGKLPFEGGRAMQVAYKHVNEPAPELPDTFPPAVRALVAKALSKAPEDRYESAAEMAAAARAAVGLPVGEAAQRPVRLWKSAPRTGGAGPVPRSEPVPSAELVVKVSPVVQADPQQTAEQSRRRSRRRRLLVPVIIPVIVSLGTAGALLVDRNPFSADAAPGSRSTTAVTAPPPGGTGVPDSTAPVDTPAATPPGDQPPGTTPDQQTPQQQRPVPPASSGGNGGNGGTNAGNGGGANSGGTTAGQNGGTQPRQSPANTPAPQPPVTNNPAPQPPPQNSAGGTTAQPGGGSTPPPESPARPAECGGTNWTRIIGVQSGLPIGLANDNLNASNPVVLGGATQYGWVVSYDNWNEYHACNSAGYRLIRGAPFNNAVTLGNGLDFAYRWTVQPAASGGYTLGDGTNCMTAGARGKPITMTTCTDDLASQLWKFQ</sequence>
<evidence type="ECO:0000313" key="11">
    <source>
        <dbReference type="Proteomes" id="UP000263377"/>
    </source>
</evidence>
<dbReference type="AlphaFoldDB" id="A0A372ZZZ8"/>
<keyword evidence="11" id="KW-1185">Reference proteome</keyword>
<accession>A0A372ZZZ8</accession>
<dbReference type="Pfam" id="PF00069">
    <property type="entry name" value="Pkinase"/>
    <property type="match status" value="1"/>
</dbReference>